<sequence length="306" mass="33792">MQGESNLTIAPRGKDSILLVDGMALMFRAYYASAATGYIRRTKAGLPTNAVYGFMRYFWDAVQKFNPTHVACCWDLGSKTFRTEQFAAYKGNRSEAPEDLVPQFSVIQDVMDSLGIPNISAIGYEADDCIGTLATRFGTPNMDVLILTGDHDMLQLVSETTSVIIMKKGHGNYSVYTPQILMEEKQITPAQIVDLKGLMGDTSDNYPGVRGIGEKTALKLVLEYGSVEGILNHLDKLSKSIRSKIEADLDMLHLSRQLAEIRCDVELVCDQEACRLELNHAQVAAKFEELEMASICNWMGVAAANE</sequence>
<dbReference type="AlphaFoldDB" id="A0A3S8S1R4"/>
<dbReference type="SUPFAM" id="SSF88723">
    <property type="entry name" value="PIN domain-like"/>
    <property type="match status" value="1"/>
</dbReference>
<dbReference type="SMART" id="SM00475">
    <property type="entry name" value="53EXOc"/>
    <property type="match status" value="1"/>
</dbReference>
<dbReference type="SMART" id="SM00279">
    <property type="entry name" value="HhH2"/>
    <property type="match status" value="1"/>
</dbReference>
<dbReference type="CDD" id="cd09859">
    <property type="entry name" value="PIN_53EXO"/>
    <property type="match status" value="1"/>
</dbReference>
<dbReference type="Proteomes" id="UP000273145">
    <property type="component" value="Chromosome"/>
</dbReference>
<dbReference type="Pfam" id="PF02739">
    <property type="entry name" value="5_3_exonuc_N"/>
    <property type="match status" value="1"/>
</dbReference>
<reference evidence="7 8" key="1">
    <citation type="submission" date="2018-11" db="EMBL/GenBank/DDBJ databases">
        <title>Genome sequencing of Paenibacillus lentus DSM25539(T).</title>
        <authorList>
            <person name="Kook J.-K."/>
            <person name="Park S.-N."/>
            <person name="Lim Y.K."/>
        </authorList>
    </citation>
    <scope>NUCLEOTIDE SEQUENCE [LARGE SCALE GENOMIC DNA]</scope>
    <source>
        <strain evidence="7 8">DSM 25539</strain>
    </source>
</reference>
<dbReference type="InterPro" id="IPR020045">
    <property type="entry name" value="DNA_polI_H3TH"/>
</dbReference>
<evidence type="ECO:0000256" key="4">
    <source>
        <dbReference type="ARBA" id="ARBA00049957"/>
    </source>
</evidence>
<organism evidence="7 8">
    <name type="scientific">Paenibacillus lentus</name>
    <dbReference type="NCBI Taxonomy" id="1338368"/>
    <lineage>
        <taxon>Bacteria</taxon>
        <taxon>Bacillati</taxon>
        <taxon>Bacillota</taxon>
        <taxon>Bacilli</taxon>
        <taxon>Bacillales</taxon>
        <taxon>Paenibacillaceae</taxon>
        <taxon>Paenibacillus</taxon>
    </lineage>
</organism>
<keyword evidence="2" id="KW-0378">Hydrolase</keyword>
<dbReference type="Gene3D" id="3.40.50.1010">
    <property type="entry name" value="5'-nuclease"/>
    <property type="match status" value="1"/>
</dbReference>
<dbReference type="PANTHER" id="PTHR42646">
    <property type="entry name" value="FLAP ENDONUCLEASE XNI"/>
    <property type="match status" value="1"/>
</dbReference>
<dbReference type="InterPro" id="IPR038969">
    <property type="entry name" value="FEN"/>
</dbReference>
<dbReference type="InterPro" id="IPR036279">
    <property type="entry name" value="5-3_exonuclease_C_sf"/>
</dbReference>
<accession>A0A3S8S1R4</accession>
<dbReference type="EMBL" id="CP034248">
    <property type="protein sequence ID" value="AZK49150.1"/>
    <property type="molecule type" value="Genomic_DNA"/>
</dbReference>
<evidence type="ECO:0000256" key="2">
    <source>
        <dbReference type="ARBA" id="ARBA00022801"/>
    </source>
</evidence>
<dbReference type="InterPro" id="IPR029060">
    <property type="entry name" value="PIN-like_dom_sf"/>
</dbReference>
<dbReference type="GO" id="GO:0008409">
    <property type="term" value="F:5'-3' exonuclease activity"/>
    <property type="evidence" value="ECO:0007669"/>
    <property type="project" value="InterPro"/>
</dbReference>
<dbReference type="Gene3D" id="1.10.150.20">
    <property type="entry name" value="5' to 3' exonuclease, C-terminal subdomain"/>
    <property type="match status" value="1"/>
</dbReference>
<dbReference type="PANTHER" id="PTHR42646:SF2">
    <property type="entry name" value="5'-3' EXONUCLEASE FAMILY PROTEIN"/>
    <property type="match status" value="1"/>
</dbReference>
<dbReference type="Pfam" id="PF01367">
    <property type="entry name" value="5_3_exonuc"/>
    <property type="match status" value="1"/>
</dbReference>
<keyword evidence="3" id="KW-0238">DNA-binding</keyword>
<dbReference type="OrthoDB" id="9806424at2"/>
<dbReference type="InterPro" id="IPR002421">
    <property type="entry name" value="5-3_exonuclease"/>
</dbReference>
<dbReference type="GO" id="GO:0033567">
    <property type="term" value="P:DNA replication, Okazaki fragment processing"/>
    <property type="evidence" value="ECO:0007669"/>
    <property type="project" value="InterPro"/>
</dbReference>
<dbReference type="CDD" id="cd09898">
    <property type="entry name" value="H3TH_53EXO"/>
    <property type="match status" value="1"/>
</dbReference>
<dbReference type="KEGG" id="plen:EIM92_20160"/>
<name>A0A3S8S1R4_9BACL</name>
<dbReference type="InterPro" id="IPR020046">
    <property type="entry name" value="5-3_exonucl_a-hlix_arch_N"/>
</dbReference>
<feature type="domain" description="5'-3' exonuclease" evidence="6">
    <location>
        <begin position="13"/>
        <end position="277"/>
    </location>
</feature>
<gene>
    <name evidence="7" type="ORF">EIM92_20160</name>
</gene>
<dbReference type="InterPro" id="IPR008918">
    <property type="entry name" value="HhH2"/>
</dbReference>
<evidence type="ECO:0000256" key="1">
    <source>
        <dbReference type="ARBA" id="ARBA00022722"/>
    </source>
</evidence>
<dbReference type="SUPFAM" id="SSF47807">
    <property type="entry name" value="5' to 3' exonuclease, C-terminal subdomain"/>
    <property type="match status" value="1"/>
</dbReference>
<evidence type="ECO:0000256" key="3">
    <source>
        <dbReference type="ARBA" id="ARBA00023125"/>
    </source>
</evidence>
<evidence type="ECO:0000313" key="8">
    <source>
        <dbReference type="Proteomes" id="UP000273145"/>
    </source>
</evidence>
<proteinExistence type="predicted"/>
<dbReference type="FunFam" id="1.10.150.20:FF:000003">
    <property type="entry name" value="DNA polymerase I"/>
    <property type="match status" value="1"/>
</dbReference>
<keyword evidence="7" id="KW-0269">Exonuclease</keyword>
<dbReference type="GO" id="GO:0017108">
    <property type="term" value="F:5'-flap endonuclease activity"/>
    <property type="evidence" value="ECO:0007669"/>
    <property type="project" value="InterPro"/>
</dbReference>
<evidence type="ECO:0000256" key="5">
    <source>
        <dbReference type="ARBA" id="ARBA00050026"/>
    </source>
</evidence>
<evidence type="ECO:0000313" key="7">
    <source>
        <dbReference type="EMBL" id="AZK49150.1"/>
    </source>
</evidence>
<keyword evidence="1" id="KW-0540">Nuclease</keyword>
<keyword evidence="8" id="KW-1185">Reference proteome</keyword>
<evidence type="ECO:0000259" key="6">
    <source>
        <dbReference type="SMART" id="SM00475"/>
    </source>
</evidence>
<protein>
    <recommendedName>
        <fullName evidence="5">5'-3' exonuclease</fullName>
    </recommendedName>
</protein>
<comment type="function">
    <text evidence="4">5'-3' exonuclease acting preferentially on double-stranded DNA.</text>
</comment>
<dbReference type="GO" id="GO:0003677">
    <property type="term" value="F:DNA binding"/>
    <property type="evidence" value="ECO:0007669"/>
    <property type="project" value="UniProtKB-KW"/>
</dbReference>